<reference evidence="6 7" key="1">
    <citation type="journal article" date="2003" name="Proc. Natl. Acad. Sci. U.S.A.">
        <title>Complete genome sequence and analysis of Wolinella succinogenes.</title>
        <authorList>
            <person name="Baar C."/>
            <person name="Eppinger M."/>
            <person name="Raddatz G."/>
            <person name="Simon JM."/>
            <person name="Lanz C."/>
            <person name="Klimmek O."/>
            <person name="Nandakumar R."/>
            <person name="Gross R."/>
            <person name="Rosinus A."/>
            <person name="Keller H."/>
            <person name="Jagtap P."/>
            <person name="Linke B."/>
            <person name="Meyer F."/>
            <person name="Lederer H."/>
            <person name="Schuster S.C."/>
        </authorList>
    </citation>
    <scope>NUCLEOTIDE SEQUENCE [LARGE SCALE GENOMIC DNA]</scope>
    <source>
        <strain evidence="7">ATCC 29543 / DSM 1740 / CCUG 13145 / JCM 31913 / LMG 7466 / NCTC 11488 / FDC 602W</strain>
    </source>
</reference>
<dbReference type="InterPro" id="IPR050319">
    <property type="entry name" value="ABC_transp_ATP-bind"/>
</dbReference>
<dbReference type="EMBL" id="BX571659">
    <property type="protein sequence ID" value="CAE10080.1"/>
    <property type="molecule type" value="Genomic_DNA"/>
</dbReference>
<dbReference type="KEGG" id="wsu:WS0977"/>
<dbReference type="GO" id="GO:0055085">
    <property type="term" value="P:transmembrane transport"/>
    <property type="evidence" value="ECO:0007669"/>
    <property type="project" value="UniProtKB-ARBA"/>
</dbReference>
<feature type="domain" description="ABC transporter" evidence="5">
    <location>
        <begin position="2"/>
        <end position="234"/>
    </location>
</feature>
<comment type="similarity">
    <text evidence="1">Belongs to the ABC transporter superfamily.</text>
</comment>
<keyword evidence="2" id="KW-0813">Transport</keyword>
<evidence type="ECO:0000313" key="7">
    <source>
        <dbReference type="Proteomes" id="UP000000422"/>
    </source>
</evidence>
<sequence length="250" mass="27895">MISIQNLSKRYANRFVLQNLSLNIPQGEWRGIVGESGSGKSTLARILMGVDQPTLGEIYIQGVALKRWRRSAEGRIGVVFQDYHRSINPHFTIQTALEEAFWCQNKRASLAEISTILEQVELSSTLLRRYPHELSGGQLQRVSLARALALQPKFLILDEALSALDVSTKVEIIRLLQKAKEQSGLTALIIAHDLETILALCERFGVLCGGCLIEEVESRSSHLARHPCTQELLGALLPLPRPKPQQERIS</sequence>
<dbReference type="eggNOG" id="COG4608">
    <property type="taxonomic scope" value="Bacteria"/>
</dbReference>
<dbReference type="PROSITE" id="PS00211">
    <property type="entry name" value="ABC_TRANSPORTER_1"/>
    <property type="match status" value="1"/>
</dbReference>
<dbReference type="CDD" id="cd03257">
    <property type="entry name" value="ABC_NikE_OppD_transporters"/>
    <property type="match status" value="1"/>
</dbReference>
<keyword evidence="7" id="KW-1185">Reference proteome</keyword>
<dbReference type="PROSITE" id="PS50893">
    <property type="entry name" value="ABC_TRANSPORTER_2"/>
    <property type="match status" value="1"/>
</dbReference>
<keyword evidence="4 6" id="KW-0067">ATP-binding</keyword>
<dbReference type="GO" id="GO:0005524">
    <property type="term" value="F:ATP binding"/>
    <property type="evidence" value="ECO:0007669"/>
    <property type="project" value="UniProtKB-KW"/>
</dbReference>
<name>Q7M9E8_WOLSU</name>
<dbReference type="Gene3D" id="3.40.50.300">
    <property type="entry name" value="P-loop containing nucleotide triphosphate hydrolases"/>
    <property type="match status" value="1"/>
</dbReference>
<dbReference type="InterPro" id="IPR003593">
    <property type="entry name" value="AAA+_ATPase"/>
</dbReference>
<organism evidence="7">
    <name type="scientific">Wolinella succinogenes (strain ATCC 29543 / DSM 1740 / CCUG 13145 / JCM 31913 / LMG 7466 / NCTC 11488 / FDC 602W)</name>
    <name type="common">Vibrio succinogenes</name>
    <dbReference type="NCBI Taxonomy" id="273121"/>
    <lineage>
        <taxon>Bacteria</taxon>
        <taxon>Pseudomonadati</taxon>
        <taxon>Campylobacterota</taxon>
        <taxon>Epsilonproteobacteria</taxon>
        <taxon>Campylobacterales</taxon>
        <taxon>Helicobacteraceae</taxon>
        <taxon>Wolinella</taxon>
    </lineage>
</organism>
<dbReference type="PANTHER" id="PTHR43776:SF7">
    <property type="entry name" value="D,D-DIPEPTIDE TRANSPORT ATP-BINDING PROTEIN DDPF-RELATED"/>
    <property type="match status" value="1"/>
</dbReference>
<dbReference type="Proteomes" id="UP000000422">
    <property type="component" value="Chromosome"/>
</dbReference>
<proteinExistence type="inferred from homology"/>
<dbReference type="SUPFAM" id="SSF52540">
    <property type="entry name" value="P-loop containing nucleoside triphosphate hydrolases"/>
    <property type="match status" value="1"/>
</dbReference>
<evidence type="ECO:0000256" key="1">
    <source>
        <dbReference type="ARBA" id="ARBA00005417"/>
    </source>
</evidence>
<evidence type="ECO:0000256" key="2">
    <source>
        <dbReference type="ARBA" id="ARBA00022448"/>
    </source>
</evidence>
<evidence type="ECO:0000256" key="3">
    <source>
        <dbReference type="ARBA" id="ARBA00022741"/>
    </source>
</evidence>
<dbReference type="InterPro" id="IPR027417">
    <property type="entry name" value="P-loop_NTPase"/>
</dbReference>
<dbReference type="InterPro" id="IPR017871">
    <property type="entry name" value="ABC_transporter-like_CS"/>
</dbReference>
<dbReference type="GO" id="GO:0016887">
    <property type="term" value="F:ATP hydrolysis activity"/>
    <property type="evidence" value="ECO:0007669"/>
    <property type="project" value="InterPro"/>
</dbReference>
<dbReference type="PANTHER" id="PTHR43776">
    <property type="entry name" value="TRANSPORT ATP-BINDING PROTEIN"/>
    <property type="match status" value="1"/>
</dbReference>
<dbReference type="InterPro" id="IPR003439">
    <property type="entry name" value="ABC_transporter-like_ATP-bd"/>
</dbReference>
<dbReference type="SMART" id="SM00382">
    <property type="entry name" value="AAA"/>
    <property type="match status" value="1"/>
</dbReference>
<dbReference type="HOGENOM" id="CLU_000604_1_23_7"/>
<dbReference type="Pfam" id="PF00005">
    <property type="entry name" value="ABC_tran"/>
    <property type="match status" value="1"/>
</dbReference>
<dbReference type="RefSeq" id="WP_011138874.1">
    <property type="nucleotide sequence ID" value="NC_005090.1"/>
</dbReference>
<dbReference type="AlphaFoldDB" id="Q7M9E8"/>
<evidence type="ECO:0000256" key="4">
    <source>
        <dbReference type="ARBA" id="ARBA00022840"/>
    </source>
</evidence>
<accession>Q7M9E8</accession>
<dbReference type="STRING" id="273121.WS0977"/>
<keyword evidence="3" id="KW-0547">Nucleotide-binding</keyword>
<evidence type="ECO:0000259" key="5">
    <source>
        <dbReference type="PROSITE" id="PS50893"/>
    </source>
</evidence>
<protein>
    <submittedName>
        <fullName evidence="6">OLIGOPEPTIDE TRANSPORT ATP-BINDING PROTEIN APPF</fullName>
    </submittedName>
</protein>
<gene>
    <name evidence="6" type="primary">dppF</name>
    <name evidence="6" type="ordered locus">WS0977</name>
</gene>
<evidence type="ECO:0000313" key="6">
    <source>
        <dbReference type="EMBL" id="CAE10080.1"/>
    </source>
</evidence>